<accession>A0A0F8Z9B5</accession>
<protein>
    <recommendedName>
        <fullName evidence="2">DRBM domain-containing protein</fullName>
    </recommendedName>
</protein>
<comment type="caution">
    <text evidence="3">The sequence shown here is derived from an EMBL/GenBank/DDBJ whole genome shotgun (WGS) entry which is preliminary data.</text>
</comment>
<sequence>GSGRSKKESEQEAAREALGKMDEE</sequence>
<evidence type="ECO:0000259" key="2">
    <source>
        <dbReference type="PROSITE" id="PS50137"/>
    </source>
</evidence>
<name>A0A0F8Z9B5_9ZZZZ</name>
<organism evidence="3">
    <name type="scientific">marine sediment metagenome</name>
    <dbReference type="NCBI Taxonomy" id="412755"/>
    <lineage>
        <taxon>unclassified sequences</taxon>
        <taxon>metagenomes</taxon>
        <taxon>ecological metagenomes</taxon>
    </lineage>
</organism>
<dbReference type="Gene3D" id="3.30.160.20">
    <property type="match status" value="1"/>
</dbReference>
<feature type="region of interest" description="Disordered" evidence="1">
    <location>
        <begin position="1"/>
        <end position="24"/>
    </location>
</feature>
<evidence type="ECO:0000256" key="1">
    <source>
        <dbReference type="SAM" id="MobiDB-lite"/>
    </source>
</evidence>
<dbReference type="SUPFAM" id="SSF54768">
    <property type="entry name" value="dsRNA-binding domain-like"/>
    <property type="match status" value="1"/>
</dbReference>
<feature type="non-terminal residue" evidence="3">
    <location>
        <position position="1"/>
    </location>
</feature>
<reference evidence="3" key="1">
    <citation type="journal article" date="2015" name="Nature">
        <title>Complex archaea that bridge the gap between prokaryotes and eukaryotes.</title>
        <authorList>
            <person name="Spang A."/>
            <person name="Saw J.H."/>
            <person name="Jorgensen S.L."/>
            <person name="Zaremba-Niedzwiedzka K."/>
            <person name="Martijn J."/>
            <person name="Lind A.E."/>
            <person name="van Eijk R."/>
            <person name="Schleper C."/>
            <person name="Guy L."/>
            <person name="Ettema T.J."/>
        </authorList>
    </citation>
    <scope>NUCLEOTIDE SEQUENCE</scope>
</reference>
<dbReference type="EMBL" id="LAZR01049143">
    <property type="protein sequence ID" value="KKK90343.1"/>
    <property type="molecule type" value="Genomic_DNA"/>
</dbReference>
<dbReference type="PROSITE" id="PS50137">
    <property type="entry name" value="DS_RBD"/>
    <property type="match status" value="1"/>
</dbReference>
<feature type="domain" description="DRBM" evidence="2">
    <location>
        <begin position="1"/>
        <end position="23"/>
    </location>
</feature>
<dbReference type="AlphaFoldDB" id="A0A0F8Z9B5"/>
<gene>
    <name evidence="3" type="ORF">LCGC14_2723960</name>
</gene>
<evidence type="ECO:0000313" key="3">
    <source>
        <dbReference type="EMBL" id="KKK90343.1"/>
    </source>
</evidence>
<dbReference type="InterPro" id="IPR014720">
    <property type="entry name" value="dsRBD_dom"/>
</dbReference>
<proteinExistence type="predicted"/>